<dbReference type="InterPro" id="IPR011650">
    <property type="entry name" value="Peptidase_M20_dimer"/>
</dbReference>
<evidence type="ECO:0000256" key="1">
    <source>
        <dbReference type="ARBA" id="ARBA00022801"/>
    </source>
</evidence>
<dbReference type="Gene3D" id="3.40.630.10">
    <property type="entry name" value="Zn peptidases"/>
    <property type="match status" value="1"/>
</dbReference>
<dbReference type="Pfam" id="PF07687">
    <property type="entry name" value="M20_dimer"/>
    <property type="match status" value="1"/>
</dbReference>
<dbReference type="Pfam" id="PF01546">
    <property type="entry name" value="Peptidase_M20"/>
    <property type="match status" value="1"/>
</dbReference>
<dbReference type="NCBIfam" id="TIGR01891">
    <property type="entry name" value="amidohydrolases"/>
    <property type="match status" value="1"/>
</dbReference>
<reference evidence="4 5" key="1">
    <citation type="submission" date="2020-08" db="EMBL/GenBank/DDBJ databases">
        <title>The Agave Microbiome: Exploring the role of microbial communities in plant adaptations to desert environments.</title>
        <authorList>
            <person name="Partida-Martinez L.P."/>
        </authorList>
    </citation>
    <scope>NUCLEOTIDE SEQUENCE [LARGE SCALE GENOMIC DNA]</scope>
    <source>
        <strain evidence="4 5">AT3.2</strain>
    </source>
</reference>
<dbReference type="EC" id="3.5.1.32" evidence="4"/>
<dbReference type="PANTHER" id="PTHR11014">
    <property type="entry name" value="PEPTIDASE M20 FAMILY MEMBER"/>
    <property type="match status" value="1"/>
</dbReference>
<dbReference type="Gene3D" id="3.30.70.360">
    <property type="match status" value="1"/>
</dbReference>
<dbReference type="GO" id="GO:0019877">
    <property type="term" value="P:diaminopimelate biosynthetic process"/>
    <property type="evidence" value="ECO:0007669"/>
    <property type="project" value="UniProtKB-ARBA"/>
</dbReference>
<dbReference type="RefSeq" id="WP_183555326.1">
    <property type="nucleotide sequence ID" value="NZ_JACHBX010000003.1"/>
</dbReference>
<organism evidence="4 5">
    <name type="scientific">Massilia aurea</name>
    <dbReference type="NCBI Taxonomy" id="373040"/>
    <lineage>
        <taxon>Bacteria</taxon>
        <taxon>Pseudomonadati</taxon>
        <taxon>Pseudomonadota</taxon>
        <taxon>Betaproteobacteria</taxon>
        <taxon>Burkholderiales</taxon>
        <taxon>Oxalobacteraceae</taxon>
        <taxon>Telluria group</taxon>
        <taxon>Massilia</taxon>
    </lineage>
</organism>
<dbReference type="AlphaFoldDB" id="A0A7W9X192"/>
<accession>A0A7W9X192</accession>
<keyword evidence="1 4" id="KW-0378">Hydrolase</keyword>
<gene>
    <name evidence="4" type="ORF">HD842_002800</name>
</gene>
<feature type="signal peptide" evidence="2">
    <location>
        <begin position="1"/>
        <end position="27"/>
    </location>
</feature>
<dbReference type="GO" id="GO:0050118">
    <property type="term" value="F:N-acetyldiaminopimelate deacetylase activity"/>
    <property type="evidence" value="ECO:0007669"/>
    <property type="project" value="UniProtKB-ARBA"/>
</dbReference>
<feature type="chain" id="PRO_5031084241" evidence="2">
    <location>
        <begin position="28"/>
        <end position="445"/>
    </location>
</feature>
<evidence type="ECO:0000313" key="5">
    <source>
        <dbReference type="Proteomes" id="UP000540787"/>
    </source>
</evidence>
<comment type="caution">
    <text evidence="4">The sequence shown here is derived from an EMBL/GenBank/DDBJ whole genome shotgun (WGS) entry which is preliminary data.</text>
</comment>
<dbReference type="Proteomes" id="UP000540787">
    <property type="component" value="Unassembled WGS sequence"/>
</dbReference>
<protein>
    <submittedName>
        <fullName evidence="4">Hippurate hydrolase</fullName>
        <ecNumber evidence="4">3.5.1.32</ecNumber>
    </submittedName>
</protein>
<keyword evidence="5" id="KW-1185">Reference proteome</keyword>
<proteinExistence type="predicted"/>
<feature type="domain" description="Peptidase M20 dimerisation" evidence="3">
    <location>
        <begin position="225"/>
        <end position="321"/>
    </location>
</feature>
<dbReference type="InterPro" id="IPR017439">
    <property type="entry name" value="Amidohydrolase"/>
</dbReference>
<dbReference type="InterPro" id="IPR036264">
    <property type="entry name" value="Bact_exopeptidase_dim_dom"/>
</dbReference>
<dbReference type="FunFam" id="3.30.70.360:FF:000001">
    <property type="entry name" value="N-acetyldiaminopimelate deacetylase"/>
    <property type="match status" value="1"/>
</dbReference>
<dbReference type="EMBL" id="JACHBX010000003">
    <property type="protein sequence ID" value="MBB6134642.1"/>
    <property type="molecule type" value="Genomic_DNA"/>
</dbReference>
<dbReference type="PANTHER" id="PTHR11014:SF63">
    <property type="entry name" value="METALLOPEPTIDASE, PUTATIVE (AFU_ORTHOLOGUE AFUA_6G09600)-RELATED"/>
    <property type="match status" value="1"/>
</dbReference>
<evidence type="ECO:0000256" key="2">
    <source>
        <dbReference type="SAM" id="SignalP"/>
    </source>
</evidence>
<dbReference type="GO" id="GO:0047980">
    <property type="term" value="F:hippurate hydrolase activity"/>
    <property type="evidence" value="ECO:0007669"/>
    <property type="project" value="UniProtKB-EC"/>
</dbReference>
<dbReference type="SUPFAM" id="SSF53187">
    <property type="entry name" value="Zn-dependent exopeptidases"/>
    <property type="match status" value="1"/>
</dbReference>
<keyword evidence="2" id="KW-0732">Signal</keyword>
<evidence type="ECO:0000313" key="4">
    <source>
        <dbReference type="EMBL" id="MBB6134642.1"/>
    </source>
</evidence>
<name>A0A7W9X192_9BURK</name>
<dbReference type="SUPFAM" id="SSF55031">
    <property type="entry name" value="Bacterial exopeptidase dimerisation domain"/>
    <property type="match status" value="1"/>
</dbReference>
<sequence length="445" mass="46971">MSFSRTFRHTILAASLLAGLSQVGAHAASLPAPFDTQLAADFPKLEAFYRDLHANPELGFAEHKTAAKLAERAKALGFEVTTGVGGTGVVAILKNGPGPTVMLRTEMDALPVLEKTGLPFASKVTTKNAAGDTVPVAHACGHDLHMAAWYGTAKLMAENRKAWSGTLMLIGQPSEEALTGAAAMLKDGLFTRFPKPDYALSMHDDASMASGTVMWHAGPFRASADTVTITMFGQGGHGAVPHETRDPVVMAARLVMALQTLISRENNPLDPVVITVGSIQGGTQANIVPDQVKLALTVRTFRPEVRQRVLASIAREAKGEALAAGAPKEPLVEVKTGTDSVVNDPQLVARAVKAVEQAVGPDFVKEMPAKMTSEDFAMYGQQPGVKALLLHVGAVDAGRLEAAKKAGKPLPGTHSPQWAPDLKPTLTNTIKAETAILLDLMAPQR</sequence>
<dbReference type="InterPro" id="IPR002933">
    <property type="entry name" value="Peptidase_M20"/>
</dbReference>
<evidence type="ECO:0000259" key="3">
    <source>
        <dbReference type="Pfam" id="PF07687"/>
    </source>
</evidence>